<keyword evidence="2" id="KW-1185">Reference proteome</keyword>
<evidence type="ECO:0008006" key="3">
    <source>
        <dbReference type="Google" id="ProtNLM"/>
    </source>
</evidence>
<protein>
    <recommendedName>
        <fullName evidence="3">Transcriptional regulator</fullName>
    </recommendedName>
</protein>
<dbReference type="AlphaFoldDB" id="A0A1C6RS15"/>
<reference evidence="2" key="1">
    <citation type="submission" date="2016-06" db="EMBL/GenBank/DDBJ databases">
        <authorList>
            <person name="Varghese N."/>
        </authorList>
    </citation>
    <scope>NUCLEOTIDE SEQUENCE [LARGE SCALE GENOMIC DNA]</scope>
    <source>
        <strain evidence="2">DSM 46123</strain>
    </source>
</reference>
<gene>
    <name evidence="1" type="ORF">GA0074694_2838</name>
</gene>
<name>A0A1C6RS15_9ACTN</name>
<evidence type="ECO:0000313" key="1">
    <source>
        <dbReference type="EMBL" id="SCL19862.1"/>
    </source>
</evidence>
<evidence type="ECO:0000313" key="2">
    <source>
        <dbReference type="Proteomes" id="UP000198906"/>
    </source>
</evidence>
<dbReference type="EMBL" id="FMHU01000001">
    <property type="protein sequence ID" value="SCL19862.1"/>
    <property type="molecule type" value="Genomic_DNA"/>
</dbReference>
<dbReference type="STRING" id="47866.GA0074694_2838"/>
<dbReference type="InterPro" id="IPR059216">
    <property type="entry name" value="LeuA_carph_isopro_dom"/>
</dbReference>
<proteinExistence type="predicted"/>
<dbReference type="RefSeq" id="WP_091458047.1">
    <property type="nucleotide sequence ID" value="NZ_FMHU01000001.1"/>
</dbReference>
<accession>A0A1C6RS15</accession>
<organism evidence="1 2">
    <name type="scientific">Micromonospora inyonensis</name>
    <dbReference type="NCBI Taxonomy" id="47866"/>
    <lineage>
        <taxon>Bacteria</taxon>
        <taxon>Bacillati</taxon>
        <taxon>Actinomycetota</taxon>
        <taxon>Actinomycetes</taxon>
        <taxon>Micromonosporales</taxon>
        <taxon>Micromonosporaceae</taxon>
        <taxon>Micromonospora</taxon>
    </lineage>
</organism>
<dbReference type="NCBIfam" id="NF046037">
    <property type="entry name" value="carphisopro"/>
    <property type="match status" value="1"/>
</dbReference>
<dbReference type="Proteomes" id="UP000198906">
    <property type="component" value="Unassembled WGS sequence"/>
</dbReference>
<sequence>MGLPPDRTNQTLAAHMTEAGLTPRTLAREINRLFGAGTLAETAPYHWRDAGGIPRPPLPALTAYVISRRLGRIVSAGDLWPGQPNSADGTLVMAASTGMDGPWTLASTMLVAEDWLLGGLVDRRMFLSVSGAALTQAVNIYLGIHLPADGAALPTATSDDPLVEQIEASVPRLQLLDDERGGASGLGYVGAQVRAVLLVLRDGGHTDATTRRLLVALADLAQLAGWKAFDAGQQGLAQRYFFTGLRAAHDAGYRAMEAHILADLSFQAASLGDADDGLRLGSAARRVADRSAASVQASVLSRLAYAHAAAGHVEQCEQTWAESRDQLAKRQPDRNPEWMYYLTPNHLDCQAGYAMILAGRQVVANGRGTDGRALLRKGEALLRTGAYARRPDVPYQRRALYEGAWLALGYTAHGKLDDACAVTRMALPRLEQVRSPRSTALLSTLAQELRRRKRNQSVADLLPDLENALARQPA</sequence>